<dbReference type="OrthoDB" id="526647at2759"/>
<dbReference type="AlphaFoldDB" id="A0A2K3CWX6"/>
<dbReference type="EMBL" id="CM008976">
    <property type="protein sequence ID" value="PNW72794.1"/>
    <property type="molecule type" value="Genomic_DNA"/>
</dbReference>
<evidence type="ECO:0000256" key="2">
    <source>
        <dbReference type="SAM" id="MobiDB-lite"/>
    </source>
</evidence>
<dbReference type="PANTHER" id="PTHR47466:SF1">
    <property type="entry name" value="METALLOPROTEASE MEP1 (AFU_ORTHOLOGUE AFUA_1G07730)-RELATED"/>
    <property type="match status" value="1"/>
</dbReference>
<evidence type="ECO:0008006" key="5">
    <source>
        <dbReference type="Google" id="ProtNLM"/>
    </source>
</evidence>
<feature type="compositionally biased region" description="Low complexity" evidence="2">
    <location>
        <begin position="293"/>
        <end position="302"/>
    </location>
</feature>
<comment type="similarity">
    <text evidence="1">Belongs to the peptidase M43B family.</text>
</comment>
<evidence type="ECO:0000313" key="3">
    <source>
        <dbReference type="EMBL" id="PNW72794.1"/>
    </source>
</evidence>
<dbReference type="KEGG" id="cre:CHLRE_15g644050v5"/>
<dbReference type="Gramene" id="PNW72794">
    <property type="protein sequence ID" value="PNW72794"/>
    <property type="gene ID" value="CHLRE_15g644050v5"/>
</dbReference>
<sequence length="381" mass="37083">MLCFADLSHHLGLVHTFTEGSCGYDADQPTGVSDTPSASGPVWSMPWSLNAYKASVRLGIPPGDQTPGFDSCPDRPGSDETANYITYSYPICYVWKSGGTTYSDCVTTPGGQDARGPWCAVDKSDGNCVGPRNGWWDTCVPACGGSSNSGGGSSSSSSGGGSGSSSGGSSGSSGGGGGGGSSGGGGGSGSGGSGSGSSSGGGSSSSGAKPSCGPGAATKSGLTCTSKAWTIKGSSATYTGCANPTNDPKGVWCALAKGQATATGTSWDYCPDACNPTTTTTGGTSSGAGGSSSGPAPSPAAAPSYPLRKDCGARAVTGLPTGCSCADSYNIGFDEFGTSYAKQRGCTSFIETQGRGICITTCTAGNKAANRKPYACDCAAA</sequence>
<dbReference type="InterPro" id="IPR024079">
    <property type="entry name" value="MetalloPept_cat_dom_sf"/>
</dbReference>
<gene>
    <name evidence="3" type="ORF">CHLRE_15g644050v5</name>
</gene>
<dbReference type="InParanoid" id="A0A2K3CWX6"/>
<feature type="region of interest" description="Disordered" evidence="2">
    <location>
        <begin position="281"/>
        <end position="302"/>
    </location>
</feature>
<feature type="compositionally biased region" description="Gly residues" evidence="2">
    <location>
        <begin position="150"/>
        <end position="204"/>
    </location>
</feature>
<organism evidence="3 4">
    <name type="scientific">Chlamydomonas reinhardtii</name>
    <name type="common">Chlamydomonas smithii</name>
    <dbReference type="NCBI Taxonomy" id="3055"/>
    <lineage>
        <taxon>Eukaryota</taxon>
        <taxon>Viridiplantae</taxon>
        <taxon>Chlorophyta</taxon>
        <taxon>core chlorophytes</taxon>
        <taxon>Chlorophyceae</taxon>
        <taxon>CS clade</taxon>
        <taxon>Chlamydomonadales</taxon>
        <taxon>Chlamydomonadaceae</taxon>
        <taxon>Chlamydomonas</taxon>
    </lineage>
</organism>
<dbReference type="PANTHER" id="PTHR47466">
    <property type="match status" value="1"/>
</dbReference>
<feature type="region of interest" description="Disordered" evidence="2">
    <location>
        <begin position="150"/>
        <end position="221"/>
    </location>
</feature>
<keyword evidence="4" id="KW-1185">Reference proteome</keyword>
<reference evidence="3 4" key="1">
    <citation type="journal article" date="2007" name="Science">
        <title>The Chlamydomonas genome reveals the evolution of key animal and plant functions.</title>
        <authorList>
            <person name="Merchant S.S."/>
            <person name="Prochnik S.E."/>
            <person name="Vallon O."/>
            <person name="Harris E.H."/>
            <person name="Karpowicz S.J."/>
            <person name="Witman G.B."/>
            <person name="Terry A."/>
            <person name="Salamov A."/>
            <person name="Fritz-Laylin L.K."/>
            <person name="Marechal-Drouard L."/>
            <person name="Marshall W.F."/>
            <person name="Qu L.H."/>
            <person name="Nelson D.R."/>
            <person name="Sanderfoot A.A."/>
            <person name="Spalding M.H."/>
            <person name="Kapitonov V.V."/>
            <person name="Ren Q."/>
            <person name="Ferris P."/>
            <person name="Lindquist E."/>
            <person name="Shapiro H."/>
            <person name="Lucas S.M."/>
            <person name="Grimwood J."/>
            <person name="Schmutz J."/>
            <person name="Cardol P."/>
            <person name="Cerutti H."/>
            <person name="Chanfreau G."/>
            <person name="Chen C.L."/>
            <person name="Cognat V."/>
            <person name="Croft M.T."/>
            <person name="Dent R."/>
            <person name="Dutcher S."/>
            <person name="Fernandez E."/>
            <person name="Fukuzawa H."/>
            <person name="Gonzalez-Ballester D."/>
            <person name="Gonzalez-Halphen D."/>
            <person name="Hallmann A."/>
            <person name="Hanikenne M."/>
            <person name="Hippler M."/>
            <person name="Inwood W."/>
            <person name="Jabbari K."/>
            <person name="Kalanon M."/>
            <person name="Kuras R."/>
            <person name="Lefebvre P.A."/>
            <person name="Lemaire S.D."/>
            <person name="Lobanov A.V."/>
            <person name="Lohr M."/>
            <person name="Manuell A."/>
            <person name="Meier I."/>
            <person name="Mets L."/>
            <person name="Mittag M."/>
            <person name="Mittelmeier T."/>
            <person name="Moroney J.V."/>
            <person name="Moseley J."/>
            <person name="Napoli C."/>
            <person name="Nedelcu A.M."/>
            <person name="Niyogi K."/>
            <person name="Novoselov S.V."/>
            <person name="Paulsen I.T."/>
            <person name="Pazour G."/>
            <person name="Purton S."/>
            <person name="Ral J.P."/>
            <person name="Riano-Pachon D.M."/>
            <person name="Riekhof W."/>
            <person name="Rymarquis L."/>
            <person name="Schroda M."/>
            <person name="Stern D."/>
            <person name="Umen J."/>
            <person name="Willows R."/>
            <person name="Wilson N."/>
            <person name="Zimmer S.L."/>
            <person name="Allmer J."/>
            <person name="Balk J."/>
            <person name="Bisova K."/>
            <person name="Chen C.J."/>
            <person name="Elias M."/>
            <person name="Gendler K."/>
            <person name="Hauser C."/>
            <person name="Lamb M.R."/>
            <person name="Ledford H."/>
            <person name="Long J.C."/>
            <person name="Minagawa J."/>
            <person name="Page M.D."/>
            <person name="Pan J."/>
            <person name="Pootakham W."/>
            <person name="Roje S."/>
            <person name="Rose A."/>
            <person name="Stahlberg E."/>
            <person name="Terauchi A.M."/>
            <person name="Yang P."/>
            <person name="Ball S."/>
            <person name="Bowler C."/>
            <person name="Dieckmann C.L."/>
            <person name="Gladyshev V.N."/>
            <person name="Green P."/>
            <person name="Jorgensen R."/>
            <person name="Mayfield S."/>
            <person name="Mueller-Roeber B."/>
            <person name="Rajamani S."/>
            <person name="Sayre R.T."/>
            <person name="Brokstein P."/>
            <person name="Dubchak I."/>
            <person name="Goodstein D."/>
            <person name="Hornick L."/>
            <person name="Huang Y.W."/>
            <person name="Jhaveri J."/>
            <person name="Luo Y."/>
            <person name="Martinez D."/>
            <person name="Ngau W.C."/>
            <person name="Otillar B."/>
            <person name="Poliakov A."/>
            <person name="Porter A."/>
            <person name="Szajkowski L."/>
            <person name="Werner G."/>
            <person name="Zhou K."/>
            <person name="Grigoriev I.V."/>
            <person name="Rokhsar D.S."/>
            <person name="Grossman A.R."/>
        </authorList>
    </citation>
    <scope>NUCLEOTIDE SEQUENCE [LARGE SCALE GENOMIC DNA]</scope>
    <source>
        <strain evidence="4">CC-503</strain>
    </source>
</reference>
<evidence type="ECO:0000313" key="4">
    <source>
        <dbReference type="Proteomes" id="UP000006906"/>
    </source>
</evidence>
<dbReference type="Proteomes" id="UP000006906">
    <property type="component" value="Chromosome 15"/>
</dbReference>
<evidence type="ECO:0000256" key="1">
    <source>
        <dbReference type="ARBA" id="ARBA00008721"/>
    </source>
</evidence>
<dbReference type="Gene3D" id="3.40.390.10">
    <property type="entry name" value="Collagenase (Catalytic Domain)"/>
    <property type="match status" value="1"/>
</dbReference>
<dbReference type="GeneID" id="5726261"/>
<protein>
    <recommendedName>
        <fullName evidence="5">Fibronectin type-II domain-containing protein</fullName>
    </recommendedName>
</protein>
<proteinExistence type="inferred from homology"/>
<accession>A0A2K3CWX6</accession>
<dbReference type="RefSeq" id="XP_042916555.1">
    <property type="nucleotide sequence ID" value="XM_043070728.1"/>
</dbReference>
<name>A0A2K3CWX6_CHLRE</name>
<dbReference type="GO" id="GO:0008237">
    <property type="term" value="F:metallopeptidase activity"/>
    <property type="evidence" value="ECO:0007669"/>
    <property type="project" value="InterPro"/>
</dbReference>